<dbReference type="SUPFAM" id="SSF46785">
    <property type="entry name" value="Winged helix' DNA-binding domain"/>
    <property type="match status" value="1"/>
</dbReference>
<organism evidence="2 3">
    <name type="scientific">Duganella fentianensis</name>
    <dbReference type="NCBI Taxonomy" id="2692177"/>
    <lineage>
        <taxon>Bacteria</taxon>
        <taxon>Pseudomonadati</taxon>
        <taxon>Pseudomonadota</taxon>
        <taxon>Betaproteobacteria</taxon>
        <taxon>Burkholderiales</taxon>
        <taxon>Oxalobacteraceae</taxon>
        <taxon>Telluria group</taxon>
        <taxon>Duganella</taxon>
    </lineage>
</organism>
<sequence length="172" mass="19310">MQVPSENTPQDDDSPVLDLASRLTQDHHQSLKLWLRMLSCTTKIENEIRSRLRANFGITLPRFDLMAQLERYPQGLRMGELSRRMMVTGGNITGITDQLEQEKLVVRVADPKDGRAYSVKLTAAGRKAFATMAAVHESWVAELLQDMSAGDKGQLIELLSQMKQHLYAAGDK</sequence>
<dbReference type="PANTHER" id="PTHR33164:SF43">
    <property type="entry name" value="HTH-TYPE TRANSCRIPTIONAL REPRESSOR YETL"/>
    <property type="match status" value="1"/>
</dbReference>
<dbReference type="GO" id="GO:0003700">
    <property type="term" value="F:DNA-binding transcription factor activity"/>
    <property type="evidence" value="ECO:0007669"/>
    <property type="project" value="InterPro"/>
</dbReference>
<dbReference type="Proteomes" id="UP000444316">
    <property type="component" value="Unassembled WGS sequence"/>
</dbReference>
<evidence type="ECO:0000313" key="2">
    <source>
        <dbReference type="EMBL" id="MYN47357.1"/>
    </source>
</evidence>
<dbReference type="InterPro" id="IPR036390">
    <property type="entry name" value="WH_DNA-bd_sf"/>
</dbReference>
<reference evidence="2" key="1">
    <citation type="submission" date="2019-12" db="EMBL/GenBank/DDBJ databases">
        <title>Novel species isolated from a subtropical stream in China.</title>
        <authorList>
            <person name="Lu H."/>
        </authorList>
    </citation>
    <scope>NUCLEOTIDE SEQUENCE [LARGE SCALE GENOMIC DNA]</scope>
    <source>
        <strain evidence="2">FT93W</strain>
    </source>
</reference>
<dbReference type="PANTHER" id="PTHR33164">
    <property type="entry name" value="TRANSCRIPTIONAL REGULATOR, MARR FAMILY"/>
    <property type="match status" value="1"/>
</dbReference>
<dbReference type="SMART" id="SM00347">
    <property type="entry name" value="HTH_MARR"/>
    <property type="match status" value="1"/>
</dbReference>
<dbReference type="Pfam" id="PF12802">
    <property type="entry name" value="MarR_2"/>
    <property type="match status" value="1"/>
</dbReference>
<feature type="domain" description="HTH marR-type" evidence="1">
    <location>
        <begin position="30"/>
        <end position="164"/>
    </location>
</feature>
<dbReference type="GO" id="GO:0006950">
    <property type="term" value="P:response to stress"/>
    <property type="evidence" value="ECO:0007669"/>
    <property type="project" value="TreeGrafter"/>
</dbReference>
<dbReference type="Gene3D" id="1.10.10.10">
    <property type="entry name" value="Winged helix-like DNA-binding domain superfamily/Winged helix DNA-binding domain"/>
    <property type="match status" value="1"/>
</dbReference>
<dbReference type="PRINTS" id="PR00598">
    <property type="entry name" value="HTHMARR"/>
</dbReference>
<gene>
    <name evidence="2" type="ORF">GTP23_20135</name>
</gene>
<proteinExistence type="predicted"/>
<evidence type="ECO:0000259" key="1">
    <source>
        <dbReference type="PROSITE" id="PS50995"/>
    </source>
</evidence>
<keyword evidence="3" id="KW-1185">Reference proteome</keyword>
<protein>
    <submittedName>
        <fullName evidence="2">MarR family transcriptional regulator</fullName>
    </submittedName>
</protein>
<accession>A0A845I4R2</accession>
<dbReference type="PROSITE" id="PS50995">
    <property type="entry name" value="HTH_MARR_2"/>
    <property type="match status" value="1"/>
</dbReference>
<dbReference type="EMBL" id="WWCL01000004">
    <property type="protein sequence ID" value="MYN47357.1"/>
    <property type="molecule type" value="Genomic_DNA"/>
</dbReference>
<dbReference type="InterPro" id="IPR036388">
    <property type="entry name" value="WH-like_DNA-bd_sf"/>
</dbReference>
<name>A0A845I4R2_9BURK</name>
<dbReference type="InterPro" id="IPR000835">
    <property type="entry name" value="HTH_MarR-typ"/>
</dbReference>
<evidence type="ECO:0000313" key="3">
    <source>
        <dbReference type="Proteomes" id="UP000444316"/>
    </source>
</evidence>
<dbReference type="RefSeq" id="WP_161036722.1">
    <property type="nucleotide sequence ID" value="NZ_WWCL01000004.1"/>
</dbReference>
<dbReference type="AlphaFoldDB" id="A0A845I4R2"/>
<comment type="caution">
    <text evidence="2">The sequence shown here is derived from an EMBL/GenBank/DDBJ whole genome shotgun (WGS) entry which is preliminary data.</text>
</comment>
<dbReference type="InterPro" id="IPR039422">
    <property type="entry name" value="MarR/SlyA-like"/>
</dbReference>